<dbReference type="SUPFAM" id="SSF54197">
    <property type="entry name" value="HIT-like"/>
    <property type="match status" value="1"/>
</dbReference>
<dbReference type="CDD" id="cd01277">
    <property type="entry name" value="HINT_subgroup"/>
    <property type="match status" value="1"/>
</dbReference>
<proteinExistence type="predicted"/>
<dbReference type="InterPro" id="IPR001310">
    <property type="entry name" value="Histidine_triad_HIT"/>
</dbReference>
<dbReference type="GO" id="GO:0009117">
    <property type="term" value="P:nucleotide metabolic process"/>
    <property type="evidence" value="ECO:0007669"/>
    <property type="project" value="TreeGrafter"/>
</dbReference>
<accession>A0A5A8F8P0</accession>
<reference evidence="5 6" key="1">
    <citation type="submission" date="2019-06" db="EMBL/GenBank/DDBJ databases">
        <title>Genomic insights into carbon and energy metabolism of Deferribacter autotrophicus revealed new metabolic traits in the phylum Deferribacteres.</title>
        <authorList>
            <person name="Slobodkin A.I."/>
            <person name="Slobodkina G.B."/>
            <person name="Allioux M."/>
            <person name="Alain K."/>
            <person name="Jebbar M."/>
            <person name="Shadrin V."/>
            <person name="Kublanov I.V."/>
            <person name="Toshchakov S.V."/>
            <person name="Bonch-Osmolovskaya E.A."/>
        </authorList>
    </citation>
    <scope>NUCLEOTIDE SEQUENCE [LARGE SCALE GENOMIC DNA]</scope>
    <source>
        <strain evidence="5 6">SL50</strain>
    </source>
</reference>
<feature type="active site" description="Tele-AMP-histidine intermediate" evidence="1">
    <location>
        <position position="98"/>
    </location>
</feature>
<dbReference type="PRINTS" id="PR00332">
    <property type="entry name" value="HISTRIAD"/>
</dbReference>
<evidence type="ECO:0000256" key="1">
    <source>
        <dbReference type="PIRSR" id="PIRSR601310-1"/>
    </source>
</evidence>
<protein>
    <submittedName>
        <fullName evidence="5">HIT family protein</fullName>
    </submittedName>
</protein>
<dbReference type="InterPro" id="IPR036265">
    <property type="entry name" value="HIT-like_sf"/>
</dbReference>
<dbReference type="PROSITE" id="PS00892">
    <property type="entry name" value="HIT_1"/>
    <property type="match status" value="1"/>
</dbReference>
<dbReference type="OrthoDB" id="9784774at2"/>
<gene>
    <name evidence="5" type="ORF">FHQ18_03570</name>
</gene>
<organism evidence="5 6">
    <name type="scientific">Deferribacter autotrophicus</name>
    <dbReference type="NCBI Taxonomy" id="500465"/>
    <lineage>
        <taxon>Bacteria</taxon>
        <taxon>Pseudomonadati</taxon>
        <taxon>Deferribacterota</taxon>
        <taxon>Deferribacteres</taxon>
        <taxon>Deferribacterales</taxon>
        <taxon>Deferribacteraceae</taxon>
        <taxon>Deferribacter</taxon>
    </lineage>
</organism>
<dbReference type="PANTHER" id="PTHR46648:SF1">
    <property type="entry name" value="ADENOSINE 5'-MONOPHOSPHORAMIDASE HNT1"/>
    <property type="match status" value="1"/>
</dbReference>
<evidence type="ECO:0000256" key="2">
    <source>
        <dbReference type="PIRSR" id="PIRSR601310-3"/>
    </source>
</evidence>
<dbReference type="InterPro" id="IPR039384">
    <property type="entry name" value="HINT"/>
</dbReference>
<name>A0A5A8F8P0_9BACT</name>
<evidence type="ECO:0000313" key="5">
    <source>
        <dbReference type="EMBL" id="KAA0259041.1"/>
    </source>
</evidence>
<dbReference type="Gene3D" id="3.30.428.10">
    <property type="entry name" value="HIT-like"/>
    <property type="match status" value="1"/>
</dbReference>
<keyword evidence="6" id="KW-1185">Reference proteome</keyword>
<dbReference type="AlphaFoldDB" id="A0A5A8F8P0"/>
<dbReference type="EMBL" id="VFJB01000003">
    <property type="protein sequence ID" value="KAA0259041.1"/>
    <property type="molecule type" value="Genomic_DNA"/>
</dbReference>
<feature type="short sequence motif" description="Histidine triad motif" evidence="2 3">
    <location>
        <begin position="96"/>
        <end position="100"/>
    </location>
</feature>
<dbReference type="RefSeq" id="WP_149265798.1">
    <property type="nucleotide sequence ID" value="NZ_VFJB01000003.1"/>
</dbReference>
<dbReference type="Proteomes" id="UP000322876">
    <property type="component" value="Unassembled WGS sequence"/>
</dbReference>
<dbReference type="PANTHER" id="PTHR46648">
    <property type="entry name" value="HIT FAMILY PROTEIN 1"/>
    <property type="match status" value="1"/>
</dbReference>
<dbReference type="Pfam" id="PF01230">
    <property type="entry name" value="HIT"/>
    <property type="match status" value="1"/>
</dbReference>
<dbReference type="InterPro" id="IPR011146">
    <property type="entry name" value="HIT-like"/>
</dbReference>
<comment type="caution">
    <text evidence="5">The sequence shown here is derived from an EMBL/GenBank/DDBJ whole genome shotgun (WGS) entry which is preliminary data.</text>
</comment>
<dbReference type="PROSITE" id="PS51084">
    <property type="entry name" value="HIT_2"/>
    <property type="match status" value="1"/>
</dbReference>
<evidence type="ECO:0000259" key="4">
    <source>
        <dbReference type="PROSITE" id="PS51084"/>
    </source>
</evidence>
<sequence>MDCIFCKIVNGDIPSARVYEDDDFIAILDIRPVNLGHTLLIPKKHFRNVLDTDVEIGSKIYPVLTKLCNAIKDALNCDGLNVIQNIEAAGGQEVFHSHIHIIPRYKDDGLRFTKKHKEYKSTDEMQEFAKKIAEKLS</sequence>
<evidence type="ECO:0000256" key="3">
    <source>
        <dbReference type="PROSITE-ProRule" id="PRU00464"/>
    </source>
</evidence>
<dbReference type="GO" id="GO:0003824">
    <property type="term" value="F:catalytic activity"/>
    <property type="evidence" value="ECO:0007669"/>
    <property type="project" value="InterPro"/>
</dbReference>
<evidence type="ECO:0000313" key="6">
    <source>
        <dbReference type="Proteomes" id="UP000322876"/>
    </source>
</evidence>
<feature type="domain" description="HIT" evidence="4">
    <location>
        <begin position="4"/>
        <end position="111"/>
    </location>
</feature>
<dbReference type="InterPro" id="IPR019808">
    <property type="entry name" value="Histidine_triad_CS"/>
</dbReference>